<dbReference type="EMBL" id="SWLB01000002">
    <property type="protein sequence ID" value="KAF3341240.1"/>
    <property type="molecule type" value="Genomic_DNA"/>
</dbReference>
<dbReference type="InterPro" id="IPR002885">
    <property type="entry name" value="PPR_rpt"/>
</dbReference>
<keyword evidence="5" id="KW-0812">Transmembrane</keyword>
<keyword evidence="5" id="KW-1133">Transmembrane helix</keyword>
<dbReference type="Pfam" id="PF13041">
    <property type="entry name" value="PPR_2"/>
    <property type="match status" value="1"/>
</dbReference>
<keyword evidence="7" id="KW-1185">Reference proteome</keyword>
<keyword evidence="2" id="KW-0677">Repeat</keyword>
<keyword evidence="3" id="KW-0809">Transit peptide</keyword>
<evidence type="ECO:0000256" key="1">
    <source>
        <dbReference type="ARBA" id="ARBA00007626"/>
    </source>
</evidence>
<feature type="repeat" description="PPR" evidence="4">
    <location>
        <begin position="127"/>
        <end position="161"/>
    </location>
</feature>
<feature type="repeat" description="PPR" evidence="4">
    <location>
        <begin position="162"/>
        <end position="192"/>
    </location>
</feature>
<dbReference type="InterPro" id="IPR011990">
    <property type="entry name" value="TPR-like_helical_dom_sf"/>
</dbReference>
<gene>
    <name evidence="6" type="ORF">FCM35_KLT10084</name>
</gene>
<sequence>MMMMVLGDDNVPLSSLLSLLLCLFSLPLFFLSSSLYYYSWKLVLICLTTLLVMVLLLNLVLVRCSSAFFNARKLNTARAVLDEMPNKGIMPDIISYNEVLNGYLKKGDEPEFNEFLKLIYDKELSPNATTYNLRIQLHCTKGRCSEAEEVLEAMISKKINPNIQTLNNIIYGFCKEGQVGSALGVFKRMKEIKPVHGSSITPNYVTYKLLIKGLVDSQEFLPAVEVCKECAEKKWVPPFQAVRGLVEGLVNISQKEVAENLVSCVRNVVKEDKAEEWKKIEASFSF</sequence>
<protein>
    <submittedName>
        <fullName evidence="6">Pentatricopeptide repeat-containing protein</fullName>
    </submittedName>
</protein>
<accession>A0A833R2G5</accession>
<reference evidence="6" key="1">
    <citation type="submission" date="2020-01" db="EMBL/GenBank/DDBJ databases">
        <title>Genome sequence of Kobresia littledalei, the first chromosome-level genome in the family Cyperaceae.</title>
        <authorList>
            <person name="Qu G."/>
        </authorList>
    </citation>
    <scope>NUCLEOTIDE SEQUENCE</scope>
    <source>
        <strain evidence="6">C.B.Clarke</strain>
        <tissue evidence="6">Leaf</tissue>
    </source>
</reference>
<feature type="repeat" description="PPR" evidence="4">
    <location>
        <begin position="92"/>
        <end position="126"/>
    </location>
</feature>
<dbReference type="NCBIfam" id="TIGR00756">
    <property type="entry name" value="PPR"/>
    <property type="match status" value="2"/>
</dbReference>
<proteinExistence type="inferred from homology"/>
<evidence type="ECO:0000313" key="7">
    <source>
        <dbReference type="Proteomes" id="UP000623129"/>
    </source>
</evidence>
<comment type="caution">
    <text evidence="6">The sequence shown here is derived from an EMBL/GenBank/DDBJ whole genome shotgun (WGS) entry which is preliminary data.</text>
</comment>
<dbReference type="AlphaFoldDB" id="A0A833R2G5"/>
<dbReference type="PANTHER" id="PTHR47941">
    <property type="entry name" value="PENTATRICOPEPTIDE REPEAT-CONTAINING PROTEIN 3, MITOCHONDRIAL"/>
    <property type="match status" value="1"/>
</dbReference>
<evidence type="ECO:0000256" key="4">
    <source>
        <dbReference type="PROSITE-ProRule" id="PRU00708"/>
    </source>
</evidence>
<evidence type="ECO:0000313" key="6">
    <source>
        <dbReference type="EMBL" id="KAF3341240.1"/>
    </source>
</evidence>
<evidence type="ECO:0000256" key="3">
    <source>
        <dbReference type="ARBA" id="ARBA00022946"/>
    </source>
</evidence>
<feature type="transmembrane region" description="Helical" evidence="5">
    <location>
        <begin position="42"/>
        <end position="62"/>
    </location>
</feature>
<evidence type="ECO:0000256" key="2">
    <source>
        <dbReference type="ARBA" id="ARBA00022737"/>
    </source>
</evidence>
<organism evidence="6 7">
    <name type="scientific">Carex littledalei</name>
    <dbReference type="NCBI Taxonomy" id="544730"/>
    <lineage>
        <taxon>Eukaryota</taxon>
        <taxon>Viridiplantae</taxon>
        <taxon>Streptophyta</taxon>
        <taxon>Embryophyta</taxon>
        <taxon>Tracheophyta</taxon>
        <taxon>Spermatophyta</taxon>
        <taxon>Magnoliopsida</taxon>
        <taxon>Liliopsida</taxon>
        <taxon>Poales</taxon>
        <taxon>Cyperaceae</taxon>
        <taxon>Cyperoideae</taxon>
        <taxon>Cariceae</taxon>
        <taxon>Carex</taxon>
        <taxon>Carex subgen. Euthyceras</taxon>
    </lineage>
</organism>
<comment type="similarity">
    <text evidence="1">Belongs to the PPR family. P subfamily.</text>
</comment>
<dbReference type="Pfam" id="PF13812">
    <property type="entry name" value="PPR_3"/>
    <property type="match status" value="1"/>
</dbReference>
<keyword evidence="5" id="KW-0472">Membrane</keyword>
<name>A0A833R2G5_9POAL</name>
<dbReference type="Gene3D" id="1.25.40.10">
    <property type="entry name" value="Tetratricopeptide repeat domain"/>
    <property type="match status" value="1"/>
</dbReference>
<evidence type="ECO:0000256" key="5">
    <source>
        <dbReference type="SAM" id="Phobius"/>
    </source>
</evidence>
<dbReference type="Proteomes" id="UP000623129">
    <property type="component" value="Unassembled WGS sequence"/>
</dbReference>
<dbReference type="OrthoDB" id="185373at2759"/>
<dbReference type="PROSITE" id="PS51375">
    <property type="entry name" value="PPR"/>
    <property type="match status" value="3"/>
</dbReference>